<dbReference type="PROSITE" id="PS50850">
    <property type="entry name" value="MFS"/>
    <property type="match status" value="1"/>
</dbReference>
<proteinExistence type="predicted"/>
<feature type="transmembrane region" description="Helical" evidence="6">
    <location>
        <begin position="138"/>
        <end position="160"/>
    </location>
</feature>
<keyword evidence="3 6" id="KW-0812">Transmembrane</keyword>
<keyword evidence="5 6" id="KW-0472">Membrane</keyword>
<evidence type="ECO:0000256" key="1">
    <source>
        <dbReference type="ARBA" id="ARBA00004651"/>
    </source>
</evidence>
<dbReference type="Pfam" id="PF07690">
    <property type="entry name" value="MFS_1"/>
    <property type="match status" value="1"/>
</dbReference>
<sequence>MPEHHQDQSAVSLQTVILTAGIAVVGSNSLVLSPILGDVAAAMAATPVAVSRAIAAYGGATALSAFLLAPQIDRIGPRRALLGGMVGLAAATLLSAFAMHWLMLAAAQALAGLGAGVILPSIYTLATTIAPPGRESRVLGRVLTGWSISMVAGVPVAALVAETLGWRAVFLVLAGLAALALFGIARLPAPLSHDRRARPGLRALVAPLAYPGVPALLAICLAFMASFYGVYAFIGDHVRAGLGLSAGQAGLIVLTYGIGFGAASLGDGLVDRIGPRRLFPLALLAVAAIYALMLPATHSFVAIAALTGLWGFANHFGLNILVLLLSRAKPEARGAVLGLNSAVTYLGTLTGTGLAGIGYAAAGFPPLAIGAAAACLVAALVAATALRPRPIAGPAAS</sequence>
<gene>
    <name evidence="8" type="ORF">BWR60_02720</name>
</gene>
<evidence type="ECO:0000313" key="8">
    <source>
        <dbReference type="EMBL" id="OWJ68680.1"/>
    </source>
</evidence>
<comment type="caution">
    <text evidence="8">The sequence shown here is derived from an EMBL/GenBank/DDBJ whole genome shotgun (WGS) entry which is preliminary data.</text>
</comment>
<dbReference type="STRING" id="1122125.GCA_000423185_02930"/>
<evidence type="ECO:0000256" key="5">
    <source>
        <dbReference type="ARBA" id="ARBA00023136"/>
    </source>
</evidence>
<feature type="transmembrane region" description="Helical" evidence="6">
    <location>
        <begin position="105"/>
        <end position="126"/>
    </location>
</feature>
<dbReference type="AlphaFoldDB" id="A0A211ZTT4"/>
<dbReference type="GO" id="GO:0022857">
    <property type="term" value="F:transmembrane transporter activity"/>
    <property type="evidence" value="ECO:0007669"/>
    <property type="project" value="InterPro"/>
</dbReference>
<dbReference type="EMBL" id="NHON01000003">
    <property type="protein sequence ID" value="OWJ68680.1"/>
    <property type="molecule type" value="Genomic_DNA"/>
</dbReference>
<evidence type="ECO:0000256" key="4">
    <source>
        <dbReference type="ARBA" id="ARBA00022989"/>
    </source>
</evidence>
<dbReference type="PANTHER" id="PTHR43124">
    <property type="entry name" value="PURINE EFFLUX PUMP PBUE"/>
    <property type="match status" value="1"/>
</dbReference>
<evidence type="ECO:0000256" key="6">
    <source>
        <dbReference type="SAM" id="Phobius"/>
    </source>
</evidence>
<name>A0A211ZTT4_9PROT</name>
<feature type="transmembrane region" description="Helical" evidence="6">
    <location>
        <begin position="208"/>
        <end position="234"/>
    </location>
</feature>
<dbReference type="RefSeq" id="WP_088149470.1">
    <property type="nucleotide sequence ID" value="NZ_NHON01000003.1"/>
</dbReference>
<feature type="transmembrane region" description="Helical" evidence="6">
    <location>
        <begin position="337"/>
        <end position="361"/>
    </location>
</feature>
<reference evidence="9" key="1">
    <citation type="submission" date="2017-05" db="EMBL/GenBank/DDBJ databases">
        <authorList>
            <person name="Macchi M."/>
            <person name="Festa S."/>
            <person name="Coppotelli B.M."/>
            <person name="Morelli I.S."/>
        </authorList>
    </citation>
    <scope>NUCLEOTIDE SEQUENCE [LARGE SCALE GENOMIC DNA]</scope>
    <source>
        <strain evidence="9">I</strain>
    </source>
</reference>
<organism evidence="8 9">
    <name type="scientific">Inquilinus limosus</name>
    <dbReference type="NCBI Taxonomy" id="171674"/>
    <lineage>
        <taxon>Bacteria</taxon>
        <taxon>Pseudomonadati</taxon>
        <taxon>Pseudomonadota</taxon>
        <taxon>Alphaproteobacteria</taxon>
        <taxon>Rhodospirillales</taxon>
        <taxon>Rhodospirillaceae</taxon>
        <taxon>Inquilinus</taxon>
    </lineage>
</organism>
<dbReference type="InterPro" id="IPR050189">
    <property type="entry name" value="MFS_Efflux_Transporters"/>
</dbReference>
<keyword evidence="4 6" id="KW-1133">Transmembrane helix</keyword>
<keyword evidence="9" id="KW-1185">Reference proteome</keyword>
<dbReference type="Gene3D" id="1.20.1250.20">
    <property type="entry name" value="MFS general substrate transporter like domains"/>
    <property type="match status" value="1"/>
</dbReference>
<feature type="transmembrane region" description="Helical" evidence="6">
    <location>
        <begin position="367"/>
        <end position="386"/>
    </location>
</feature>
<feature type="transmembrane region" description="Helical" evidence="6">
    <location>
        <begin position="80"/>
        <end position="99"/>
    </location>
</feature>
<dbReference type="Proteomes" id="UP000196655">
    <property type="component" value="Unassembled WGS sequence"/>
</dbReference>
<feature type="domain" description="Major facilitator superfamily (MFS) profile" evidence="7">
    <location>
        <begin position="14"/>
        <end position="391"/>
    </location>
</feature>
<comment type="subcellular location">
    <subcellularLocation>
        <location evidence="1">Cell membrane</location>
        <topology evidence="1">Multi-pass membrane protein</topology>
    </subcellularLocation>
</comment>
<evidence type="ECO:0000256" key="2">
    <source>
        <dbReference type="ARBA" id="ARBA00022475"/>
    </source>
</evidence>
<dbReference type="InterPro" id="IPR036259">
    <property type="entry name" value="MFS_trans_sf"/>
</dbReference>
<dbReference type="SUPFAM" id="SSF103473">
    <property type="entry name" value="MFS general substrate transporter"/>
    <property type="match status" value="1"/>
</dbReference>
<feature type="transmembrane region" description="Helical" evidence="6">
    <location>
        <begin position="302"/>
        <end position="325"/>
    </location>
</feature>
<keyword evidence="2" id="KW-1003">Cell membrane</keyword>
<evidence type="ECO:0000313" key="9">
    <source>
        <dbReference type="Proteomes" id="UP000196655"/>
    </source>
</evidence>
<dbReference type="PANTHER" id="PTHR43124:SF10">
    <property type="entry name" value="PURINE EFFLUX PUMP PBUE"/>
    <property type="match status" value="1"/>
</dbReference>
<feature type="transmembrane region" description="Helical" evidence="6">
    <location>
        <begin position="12"/>
        <end position="37"/>
    </location>
</feature>
<dbReference type="InterPro" id="IPR020846">
    <property type="entry name" value="MFS_dom"/>
</dbReference>
<protein>
    <submittedName>
        <fullName evidence="8">MFS transporter</fullName>
    </submittedName>
</protein>
<feature type="transmembrane region" description="Helical" evidence="6">
    <location>
        <begin position="246"/>
        <end position="266"/>
    </location>
</feature>
<evidence type="ECO:0000256" key="3">
    <source>
        <dbReference type="ARBA" id="ARBA00022692"/>
    </source>
</evidence>
<feature type="transmembrane region" description="Helical" evidence="6">
    <location>
        <begin position="49"/>
        <end position="68"/>
    </location>
</feature>
<accession>A0A211ZTT4</accession>
<dbReference type="GO" id="GO:0005886">
    <property type="term" value="C:plasma membrane"/>
    <property type="evidence" value="ECO:0007669"/>
    <property type="project" value="UniProtKB-SubCell"/>
</dbReference>
<dbReference type="OrthoDB" id="8667309at2"/>
<dbReference type="InterPro" id="IPR011701">
    <property type="entry name" value="MFS"/>
</dbReference>
<feature type="transmembrane region" description="Helical" evidence="6">
    <location>
        <begin position="278"/>
        <end position="296"/>
    </location>
</feature>
<evidence type="ECO:0000259" key="7">
    <source>
        <dbReference type="PROSITE" id="PS50850"/>
    </source>
</evidence>
<feature type="transmembrane region" description="Helical" evidence="6">
    <location>
        <begin position="166"/>
        <end position="187"/>
    </location>
</feature>